<name>A0A0S3ST35_PHAAN</name>
<proteinExistence type="predicted"/>
<protein>
    <recommendedName>
        <fullName evidence="4">Secreted protein</fullName>
    </recommendedName>
</protein>
<evidence type="ECO:0000256" key="1">
    <source>
        <dbReference type="SAM" id="SignalP"/>
    </source>
</evidence>
<feature type="signal peptide" evidence="1">
    <location>
        <begin position="1"/>
        <end position="27"/>
    </location>
</feature>
<dbReference type="Proteomes" id="UP000291084">
    <property type="component" value="Chromosome 8"/>
</dbReference>
<organism evidence="2 3">
    <name type="scientific">Vigna angularis var. angularis</name>
    <dbReference type="NCBI Taxonomy" id="157739"/>
    <lineage>
        <taxon>Eukaryota</taxon>
        <taxon>Viridiplantae</taxon>
        <taxon>Streptophyta</taxon>
        <taxon>Embryophyta</taxon>
        <taxon>Tracheophyta</taxon>
        <taxon>Spermatophyta</taxon>
        <taxon>Magnoliopsida</taxon>
        <taxon>eudicotyledons</taxon>
        <taxon>Gunneridae</taxon>
        <taxon>Pentapetalae</taxon>
        <taxon>rosids</taxon>
        <taxon>fabids</taxon>
        <taxon>Fabales</taxon>
        <taxon>Fabaceae</taxon>
        <taxon>Papilionoideae</taxon>
        <taxon>50 kb inversion clade</taxon>
        <taxon>NPAAA clade</taxon>
        <taxon>indigoferoid/millettioid clade</taxon>
        <taxon>Phaseoleae</taxon>
        <taxon>Vigna</taxon>
    </lineage>
</organism>
<gene>
    <name evidence="2" type="primary">Vigan.08G286500</name>
    <name evidence="2" type="ORF">VIGAN_08286500</name>
</gene>
<keyword evidence="1" id="KW-0732">Signal</keyword>
<accession>A0A0S3ST35</accession>
<feature type="chain" id="PRO_5006618488" description="Secreted protein" evidence="1">
    <location>
        <begin position="28"/>
        <end position="82"/>
    </location>
</feature>
<reference evidence="2 3" key="1">
    <citation type="journal article" date="2015" name="Sci. Rep.">
        <title>The power of single molecule real-time sequencing technology in the de novo assembly of a eukaryotic genome.</title>
        <authorList>
            <person name="Sakai H."/>
            <person name="Naito K."/>
            <person name="Ogiso-Tanaka E."/>
            <person name="Takahashi Y."/>
            <person name="Iseki K."/>
            <person name="Muto C."/>
            <person name="Satou K."/>
            <person name="Teruya K."/>
            <person name="Shiroma A."/>
            <person name="Shimoji M."/>
            <person name="Hirano T."/>
            <person name="Itoh T."/>
            <person name="Kaga A."/>
            <person name="Tomooka N."/>
        </authorList>
    </citation>
    <scope>NUCLEOTIDE SEQUENCE [LARGE SCALE GENOMIC DNA]</scope>
    <source>
        <strain evidence="3">cv. Shumari</strain>
    </source>
</reference>
<evidence type="ECO:0000313" key="2">
    <source>
        <dbReference type="EMBL" id="BAT96003.1"/>
    </source>
</evidence>
<sequence length="82" mass="9469">MVSLVSLVGQFYILLLIRVVLCPSSLGRCVSWVSTHIYPWFQMKSVVHPYFYSLNFCSIVQEHMFKKGIAFVCLSNYFLLLG</sequence>
<keyword evidence="3" id="KW-1185">Reference proteome</keyword>
<evidence type="ECO:0008006" key="4">
    <source>
        <dbReference type="Google" id="ProtNLM"/>
    </source>
</evidence>
<dbReference type="EMBL" id="AP015041">
    <property type="protein sequence ID" value="BAT96003.1"/>
    <property type="molecule type" value="Genomic_DNA"/>
</dbReference>
<evidence type="ECO:0000313" key="3">
    <source>
        <dbReference type="Proteomes" id="UP000291084"/>
    </source>
</evidence>
<dbReference type="AlphaFoldDB" id="A0A0S3ST35"/>